<dbReference type="Gene3D" id="3.40.50.80">
    <property type="entry name" value="Nucleotide-binding domain of ferredoxin-NADP reductase (FNR) module"/>
    <property type="match status" value="1"/>
</dbReference>
<dbReference type="InterPro" id="IPR017938">
    <property type="entry name" value="Riboflavin_synthase-like_b-brl"/>
</dbReference>
<keyword evidence="12" id="KW-1185">Reference proteome</keyword>
<organism evidence="11 12">
    <name type="scientific">Aerococcus agrisoli</name>
    <dbReference type="NCBI Taxonomy" id="2487350"/>
    <lineage>
        <taxon>Bacteria</taxon>
        <taxon>Bacillati</taxon>
        <taxon>Bacillota</taxon>
        <taxon>Bacilli</taxon>
        <taxon>Lactobacillales</taxon>
        <taxon>Aerococcaceae</taxon>
        <taxon>Aerococcus</taxon>
    </lineage>
</organism>
<dbReference type="EMBL" id="RKMG01000046">
    <property type="protein sequence ID" value="RPA55920.1"/>
    <property type="molecule type" value="Genomic_DNA"/>
</dbReference>
<dbReference type="PANTHER" id="PTHR47354:SF8">
    <property type="entry name" value="1,2-PHENYLACETYL-COA EPOXIDASE, SUBUNIT E"/>
    <property type="match status" value="1"/>
</dbReference>
<proteinExistence type="predicted"/>
<feature type="transmembrane region" description="Helical" evidence="9">
    <location>
        <begin position="182"/>
        <end position="202"/>
    </location>
</feature>
<protein>
    <submittedName>
        <fullName evidence="11">Iron reductase</fullName>
    </submittedName>
</protein>
<dbReference type="Gene3D" id="2.40.30.10">
    <property type="entry name" value="Translation factors"/>
    <property type="match status" value="1"/>
</dbReference>
<feature type="transmembrane region" description="Helical" evidence="9">
    <location>
        <begin position="110"/>
        <end position="130"/>
    </location>
</feature>
<feature type="transmembrane region" description="Helical" evidence="9">
    <location>
        <begin position="12"/>
        <end position="33"/>
    </location>
</feature>
<dbReference type="InterPro" id="IPR039261">
    <property type="entry name" value="FNR_nucleotide-bd"/>
</dbReference>
<feature type="transmembrane region" description="Helical" evidence="9">
    <location>
        <begin position="71"/>
        <end position="90"/>
    </location>
</feature>
<dbReference type="GO" id="GO:0051537">
    <property type="term" value="F:2 iron, 2 sulfur cluster binding"/>
    <property type="evidence" value="ECO:0007669"/>
    <property type="project" value="UniProtKB-KW"/>
</dbReference>
<name>A0A3N4GBI5_9LACT</name>
<dbReference type="InterPro" id="IPR001433">
    <property type="entry name" value="OxRdtase_FAD/NAD-bd"/>
</dbReference>
<dbReference type="InterPro" id="IPR017927">
    <property type="entry name" value="FAD-bd_FR_type"/>
</dbReference>
<dbReference type="AlphaFoldDB" id="A0A3N4GBI5"/>
<dbReference type="GO" id="GO:0050660">
    <property type="term" value="F:flavin adenine dinucleotide binding"/>
    <property type="evidence" value="ECO:0007669"/>
    <property type="project" value="TreeGrafter"/>
</dbReference>
<dbReference type="Pfam" id="PF00175">
    <property type="entry name" value="NAD_binding_1"/>
    <property type="match status" value="1"/>
</dbReference>
<feature type="transmembrane region" description="Helical" evidence="9">
    <location>
        <begin position="151"/>
        <end position="176"/>
    </location>
</feature>
<dbReference type="Proteomes" id="UP000273977">
    <property type="component" value="Unassembled WGS sequence"/>
</dbReference>
<reference evidence="11 12" key="1">
    <citation type="submission" date="2018-11" db="EMBL/GenBank/DDBJ databases">
        <title>Aerococcus sp. SJQ22, whole genome shotgun sequence.</title>
        <authorList>
            <person name="Sun L."/>
            <person name="Gao X."/>
            <person name="Chen W."/>
            <person name="Huang K."/>
        </authorList>
    </citation>
    <scope>NUCLEOTIDE SEQUENCE [LARGE SCALE GENOMIC DNA]</scope>
    <source>
        <strain evidence="11 12">SJQ22</strain>
    </source>
</reference>
<keyword evidence="2" id="KW-0285">Flavoprotein</keyword>
<keyword evidence="3" id="KW-0001">2Fe-2S</keyword>
<gene>
    <name evidence="11" type="ORF">EF384_09160</name>
</gene>
<sequence length="427" mass="48205">MTKKFQMYKNMIWAVILFTLPLPLIATVTNGISPLYQGMLLYIDLGIYAYVWMLAVIFLSTRPKWIERTIGLPDMYLIHGLTATMALVLLDLHSTLLHSDGIAKLAGKVSFLMFNGLVAYALIFLAGWLTSRVPFLKWIKKRLAPIFTHEVTIWIHRILIIATALIFVHVIAIDYISSISNFMFLFILYTIIAFAGYAWYLIEKNANWRLGTVAQVDKIDGNIVALDIALSRENAKQIAGGDFVFISFPEHEGLGAPHPFSILNHPHAAGHIVLGIDGVGDFTQGLNTVEAGEKVRVSVGYGLLNKLVKESEPDRQLVLIGGGIGIVPLLSLAEAYPSKPITMLYTVKQDKELLYQENFQDLMHRPNFRLYQQKSRFSDDQLDDYLPLDDQTDYILAGPMPMIKTYQKRLKAAGVANESVFYERFEW</sequence>
<evidence type="ECO:0000256" key="1">
    <source>
        <dbReference type="ARBA" id="ARBA00001974"/>
    </source>
</evidence>
<comment type="caution">
    <text evidence="11">The sequence shown here is derived from an EMBL/GenBank/DDBJ whole genome shotgun (WGS) entry which is preliminary data.</text>
</comment>
<evidence type="ECO:0000256" key="9">
    <source>
        <dbReference type="SAM" id="Phobius"/>
    </source>
</evidence>
<keyword evidence="6" id="KW-0560">Oxidoreductase</keyword>
<keyword evidence="4" id="KW-0479">Metal-binding</keyword>
<evidence type="ECO:0000256" key="6">
    <source>
        <dbReference type="ARBA" id="ARBA00023002"/>
    </source>
</evidence>
<dbReference type="RefSeq" id="WP_123781343.1">
    <property type="nucleotide sequence ID" value="NZ_RKMG01000046.1"/>
</dbReference>
<evidence type="ECO:0000256" key="5">
    <source>
        <dbReference type="ARBA" id="ARBA00022827"/>
    </source>
</evidence>
<dbReference type="SUPFAM" id="SSF52343">
    <property type="entry name" value="Ferredoxin reductase-like, C-terminal NADP-linked domain"/>
    <property type="match status" value="1"/>
</dbReference>
<evidence type="ECO:0000256" key="4">
    <source>
        <dbReference type="ARBA" id="ARBA00022723"/>
    </source>
</evidence>
<evidence type="ECO:0000256" key="8">
    <source>
        <dbReference type="ARBA" id="ARBA00023014"/>
    </source>
</evidence>
<feature type="domain" description="FAD-binding FR-type" evidence="10">
    <location>
        <begin position="206"/>
        <end position="307"/>
    </location>
</feature>
<dbReference type="SUPFAM" id="SSF63380">
    <property type="entry name" value="Riboflavin synthase domain-like"/>
    <property type="match status" value="1"/>
</dbReference>
<keyword evidence="5" id="KW-0274">FAD</keyword>
<dbReference type="InterPro" id="IPR013112">
    <property type="entry name" value="FAD-bd_8"/>
</dbReference>
<keyword evidence="9" id="KW-0472">Membrane</keyword>
<dbReference type="PANTHER" id="PTHR47354">
    <property type="entry name" value="NADH OXIDOREDUCTASE HCR"/>
    <property type="match status" value="1"/>
</dbReference>
<keyword evidence="7" id="KW-0408">Iron</keyword>
<keyword evidence="9" id="KW-0812">Transmembrane</keyword>
<evidence type="ECO:0000313" key="12">
    <source>
        <dbReference type="Proteomes" id="UP000273977"/>
    </source>
</evidence>
<evidence type="ECO:0000259" key="10">
    <source>
        <dbReference type="PROSITE" id="PS51384"/>
    </source>
</evidence>
<dbReference type="InterPro" id="IPR050415">
    <property type="entry name" value="MRET"/>
</dbReference>
<feature type="transmembrane region" description="Helical" evidence="9">
    <location>
        <begin position="39"/>
        <end position="59"/>
    </location>
</feature>
<dbReference type="GO" id="GO:0046872">
    <property type="term" value="F:metal ion binding"/>
    <property type="evidence" value="ECO:0007669"/>
    <property type="project" value="UniProtKB-KW"/>
</dbReference>
<evidence type="ECO:0000256" key="7">
    <source>
        <dbReference type="ARBA" id="ARBA00023004"/>
    </source>
</evidence>
<dbReference type="OrthoDB" id="573132at2"/>
<comment type="cofactor">
    <cofactor evidence="1">
        <name>FAD</name>
        <dbReference type="ChEBI" id="CHEBI:57692"/>
    </cofactor>
</comment>
<evidence type="ECO:0000313" key="11">
    <source>
        <dbReference type="EMBL" id="RPA55920.1"/>
    </source>
</evidence>
<dbReference type="Pfam" id="PF08022">
    <property type="entry name" value="FAD_binding_8"/>
    <property type="match status" value="1"/>
</dbReference>
<keyword evidence="9" id="KW-1133">Transmembrane helix</keyword>
<dbReference type="GO" id="GO:0016491">
    <property type="term" value="F:oxidoreductase activity"/>
    <property type="evidence" value="ECO:0007669"/>
    <property type="project" value="UniProtKB-KW"/>
</dbReference>
<accession>A0A3N4GBI5</accession>
<keyword evidence="8" id="KW-0411">Iron-sulfur</keyword>
<dbReference type="PROSITE" id="PS51384">
    <property type="entry name" value="FAD_FR"/>
    <property type="match status" value="1"/>
</dbReference>
<evidence type="ECO:0000256" key="3">
    <source>
        <dbReference type="ARBA" id="ARBA00022714"/>
    </source>
</evidence>
<evidence type="ECO:0000256" key="2">
    <source>
        <dbReference type="ARBA" id="ARBA00022630"/>
    </source>
</evidence>